<accession>A0ABU6XJ68</accession>
<dbReference type="EMBL" id="JASCZI010212037">
    <property type="protein sequence ID" value="MED6198097.1"/>
    <property type="molecule type" value="Genomic_DNA"/>
</dbReference>
<sequence>MALIVAASTTKQSLVPLPSLAKLDQLTAAGVPPQFSTDAEKLAGTESAKYIEWQQEDSALLTWLLASLSSTYKNKVVHCNQFYETWDISQEPIFPFPLLSVKHLGSQIQEQAITSHQILRICLHQHHHNKNLIRAKMHRSPFPAIDSDLWGPVLHYICFVDAFTKL</sequence>
<comment type="caution">
    <text evidence="1">The sequence shown here is derived from an EMBL/GenBank/DDBJ whole genome shotgun (WGS) entry which is preliminary data.</text>
</comment>
<evidence type="ECO:0000313" key="1">
    <source>
        <dbReference type="EMBL" id="MED6198097.1"/>
    </source>
</evidence>
<name>A0ABU6XJ68_9FABA</name>
<protein>
    <submittedName>
        <fullName evidence="1">Uncharacterized protein</fullName>
    </submittedName>
</protein>
<gene>
    <name evidence="1" type="ORF">PIB30_062804</name>
</gene>
<reference evidence="1 2" key="1">
    <citation type="journal article" date="2023" name="Plants (Basel)">
        <title>Bridging the Gap: Combining Genomics and Transcriptomics Approaches to Understand Stylosanthes scabra, an Orphan Legume from the Brazilian Caatinga.</title>
        <authorList>
            <person name="Ferreira-Neto J.R.C."/>
            <person name="da Silva M.D."/>
            <person name="Binneck E."/>
            <person name="de Melo N.F."/>
            <person name="da Silva R.H."/>
            <person name="de Melo A.L.T.M."/>
            <person name="Pandolfi V."/>
            <person name="Bustamante F.O."/>
            <person name="Brasileiro-Vidal A.C."/>
            <person name="Benko-Iseppon A.M."/>
        </authorList>
    </citation>
    <scope>NUCLEOTIDE SEQUENCE [LARGE SCALE GENOMIC DNA]</scope>
    <source>
        <tissue evidence="1">Leaves</tissue>
    </source>
</reference>
<dbReference type="Proteomes" id="UP001341840">
    <property type="component" value="Unassembled WGS sequence"/>
</dbReference>
<organism evidence="1 2">
    <name type="scientific">Stylosanthes scabra</name>
    <dbReference type="NCBI Taxonomy" id="79078"/>
    <lineage>
        <taxon>Eukaryota</taxon>
        <taxon>Viridiplantae</taxon>
        <taxon>Streptophyta</taxon>
        <taxon>Embryophyta</taxon>
        <taxon>Tracheophyta</taxon>
        <taxon>Spermatophyta</taxon>
        <taxon>Magnoliopsida</taxon>
        <taxon>eudicotyledons</taxon>
        <taxon>Gunneridae</taxon>
        <taxon>Pentapetalae</taxon>
        <taxon>rosids</taxon>
        <taxon>fabids</taxon>
        <taxon>Fabales</taxon>
        <taxon>Fabaceae</taxon>
        <taxon>Papilionoideae</taxon>
        <taxon>50 kb inversion clade</taxon>
        <taxon>dalbergioids sensu lato</taxon>
        <taxon>Dalbergieae</taxon>
        <taxon>Pterocarpus clade</taxon>
        <taxon>Stylosanthes</taxon>
    </lineage>
</organism>
<proteinExistence type="predicted"/>
<keyword evidence="2" id="KW-1185">Reference proteome</keyword>
<evidence type="ECO:0000313" key="2">
    <source>
        <dbReference type="Proteomes" id="UP001341840"/>
    </source>
</evidence>